<keyword evidence="1" id="KW-0812">Transmembrane</keyword>
<protein>
    <submittedName>
        <fullName evidence="2">Uncharacterized protein</fullName>
    </submittedName>
</protein>
<keyword evidence="1" id="KW-1133">Transmembrane helix</keyword>
<dbReference type="RefSeq" id="WP_386719101.1">
    <property type="nucleotide sequence ID" value="NZ_JBHRSZ010000004.1"/>
</dbReference>
<feature type="transmembrane region" description="Helical" evidence="1">
    <location>
        <begin position="117"/>
        <end position="137"/>
    </location>
</feature>
<dbReference type="EMBL" id="JBHRSZ010000004">
    <property type="protein sequence ID" value="MFC3151050.1"/>
    <property type="molecule type" value="Genomic_DNA"/>
</dbReference>
<sequence>MNEYAPEYSKKERVMILLKHSVWAIPLFLWAQFWFLPWIKAFADQSHCYDYGVMTGTEALFYGLFVGMPLSLVLLVLLIEGPRTIKIIRLGQNPLPGEKVLKPTKYQYGTRAKLKPYGLMIILVLLVALSVRGIFWANDIIAMAEQADLPECEPTILLER</sequence>
<proteinExistence type="predicted"/>
<comment type="caution">
    <text evidence="2">The sequence shown here is derived from an EMBL/GenBank/DDBJ whole genome shotgun (WGS) entry which is preliminary data.</text>
</comment>
<evidence type="ECO:0000313" key="2">
    <source>
        <dbReference type="EMBL" id="MFC3151050.1"/>
    </source>
</evidence>
<gene>
    <name evidence="2" type="ORF">ACFOEK_08425</name>
</gene>
<evidence type="ECO:0000313" key="3">
    <source>
        <dbReference type="Proteomes" id="UP001595476"/>
    </source>
</evidence>
<evidence type="ECO:0000256" key="1">
    <source>
        <dbReference type="SAM" id="Phobius"/>
    </source>
</evidence>
<organism evidence="2 3">
    <name type="scientific">Litoribrevibacter euphylliae</name>
    <dbReference type="NCBI Taxonomy" id="1834034"/>
    <lineage>
        <taxon>Bacteria</taxon>
        <taxon>Pseudomonadati</taxon>
        <taxon>Pseudomonadota</taxon>
        <taxon>Gammaproteobacteria</taxon>
        <taxon>Oceanospirillales</taxon>
        <taxon>Oceanospirillaceae</taxon>
        <taxon>Litoribrevibacter</taxon>
    </lineage>
</organism>
<dbReference type="Proteomes" id="UP001595476">
    <property type="component" value="Unassembled WGS sequence"/>
</dbReference>
<feature type="transmembrane region" description="Helical" evidence="1">
    <location>
        <begin position="59"/>
        <end position="79"/>
    </location>
</feature>
<accession>A0ABV7HB01</accession>
<name>A0ABV7HB01_9GAMM</name>
<feature type="transmembrane region" description="Helical" evidence="1">
    <location>
        <begin position="21"/>
        <end position="39"/>
    </location>
</feature>
<reference evidence="3" key="1">
    <citation type="journal article" date="2019" name="Int. J. Syst. Evol. Microbiol.">
        <title>The Global Catalogue of Microorganisms (GCM) 10K type strain sequencing project: providing services to taxonomists for standard genome sequencing and annotation.</title>
        <authorList>
            <consortium name="The Broad Institute Genomics Platform"/>
            <consortium name="The Broad Institute Genome Sequencing Center for Infectious Disease"/>
            <person name="Wu L."/>
            <person name="Ma J."/>
        </authorList>
    </citation>
    <scope>NUCLEOTIDE SEQUENCE [LARGE SCALE GENOMIC DNA]</scope>
    <source>
        <strain evidence="3">KCTC 52438</strain>
    </source>
</reference>
<keyword evidence="3" id="KW-1185">Reference proteome</keyword>
<keyword evidence="1" id="KW-0472">Membrane</keyword>